<dbReference type="InterPro" id="IPR051261">
    <property type="entry name" value="NLR"/>
</dbReference>
<dbReference type="Proteomes" id="UP000261580">
    <property type="component" value="Unassembled WGS sequence"/>
</dbReference>
<keyword evidence="2" id="KW-0677">Repeat</keyword>
<dbReference type="STRING" id="32507.ENSNBRP00000012821"/>
<dbReference type="PROSITE" id="PS51450">
    <property type="entry name" value="LRR"/>
    <property type="match status" value="1"/>
</dbReference>
<keyword evidence="1" id="KW-0433">Leucine-rich repeat</keyword>
<dbReference type="SMART" id="SM00368">
    <property type="entry name" value="LRR_RI"/>
    <property type="match status" value="1"/>
</dbReference>
<proteinExistence type="predicted"/>
<dbReference type="PANTHER" id="PTHR24106">
    <property type="entry name" value="NACHT, LRR AND CARD DOMAINS-CONTAINING"/>
    <property type="match status" value="1"/>
</dbReference>
<accession>A0A3Q4GUK5</accession>
<keyword evidence="4" id="KW-1185">Reference proteome</keyword>
<evidence type="ECO:0000313" key="3">
    <source>
        <dbReference type="Ensembl" id="ENSNBRP00000012821.1"/>
    </source>
</evidence>
<dbReference type="InterPro" id="IPR032675">
    <property type="entry name" value="LRR_dom_sf"/>
</dbReference>
<dbReference type="GeneTree" id="ENSGT01090000260215"/>
<organism evidence="3 4">
    <name type="scientific">Neolamprologus brichardi</name>
    <name type="common">Fairy cichlid</name>
    <name type="synonym">Lamprologus brichardi</name>
    <dbReference type="NCBI Taxonomy" id="32507"/>
    <lineage>
        <taxon>Eukaryota</taxon>
        <taxon>Metazoa</taxon>
        <taxon>Chordata</taxon>
        <taxon>Craniata</taxon>
        <taxon>Vertebrata</taxon>
        <taxon>Euteleostomi</taxon>
        <taxon>Actinopterygii</taxon>
        <taxon>Neopterygii</taxon>
        <taxon>Teleostei</taxon>
        <taxon>Neoteleostei</taxon>
        <taxon>Acanthomorphata</taxon>
        <taxon>Ovalentaria</taxon>
        <taxon>Cichlomorphae</taxon>
        <taxon>Cichliformes</taxon>
        <taxon>Cichlidae</taxon>
        <taxon>African cichlids</taxon>
        <taxon>Pseudocrenilabrinae</taxon>
        <taxon>Lamprologini</taxon>
        <taxon>Neolamprologus</taxon>
    </lineage>
</organism>
<dbReference type="Ensembl" id="ENSNBRT00000013186.1">
    <property type="protein sequence ID" value="ENSNBRP00000012821.1"/>
    <property type="gene ID" value="ENSNBRG00000009986.1"/>
</dbReference>
<evidence type="ECO:0000256" key="2">
    <source>
        <dbReference type="ARBA" id="ARBA00022737"/>
    </source>
</evidence>
<dbReference type="Gene3D" id="3.80.10.10">
    <property type="entry name" value="Ribonuclease Inhibitor"/>
    <property type="match status" value="1"/>
</dbReference>
<dbReference type="InterPro" id="IPR001611">
    <property type="entry name" value="Leu-rich_rpt"/>
</dbReference>
<evidence type="ECO:0000313" key="4">
    <source>
        <dbReference type="Proteomes" id="UP000261580"/>
    </source>
</evidence>
<reference evidence="3" key="1">
    <citation type="submission" date="2025-08" db="UniProtKB">
        <authorList>
            <consortium name="Ensembl"/>
        </authorList>
    </citation>
    <scope>IDENTIFICATION</scope>
</reference>
<reference evidence="3" key="2">
    <citation type="submission" date="2025-09" db="UniProtKB">
        <authorList>
            <consortium name="Ensembl"/>
        </authorList>
    </citation>
    <scope>IDENTIFICATION</scope>
</reference>
<dbReference type="Pfam" id="PF13516">
    <property type="entry name" value="LRR_6"/>
    <property type="match status" value="1"/>
</dbReference>
<name>A0A3Q4GUK5_NEOBR</name>
<sequence>KKNPNAVYYKADCFKSCEVLSSVLSSQFCNLRELDLSNNNLQDSGVKLLGAAVQNPHCTLETLRSDQRIFYFYSNYTFNQLSILVNTGKFHSFVIVS</sequence>
<evidence type="ECO:0000256" key="1">
    <source>
        <dbReference type="ARBA" id="ARBA00022614"/>
    </source>
</evidence>
<dbReference type="SUPFAM" id="SSF52047">
    <property type="entry name" value="RNI-like"/>
    <property type="match status" value="1"/>
</dbReference>
<protein>
    <submittedName>
        <fullName evidence="3">Uncharacterized protein</fullName>
    </submittedName>
</protein>
<dbReference type="AlphaFoldDB" id="A0A3Q4GUK5"/>